<protein>
    <submittedName>
        <fullName evidence="2">Uncharacterized protein</fullName>
    </submittedName>
</protein>
<reference evidence="2" key="1">
    <citation type="submission" date="2017-07" db="EMBL/GenBank/DDBJ databases">
        <title>Taro Niue Genome Assembly and Annotation.</title>
        <authorList>
            <person name="Atibalentja N."/>
            <person name="Keating K."/>
            <person name="Fields C.J."/>
        </authorList>
    </citation>
    <scope>NUCLEOTIDE SEQUENCE</scope>
    <source>
        <strain evidence="2">Niue_2</strain>
        <tissue evidence="2">Leaf</tissue>
    </source>
</reference>
<dbReference type="AlphaFoldDB" id="A0A843TS29"/>
<comment type="caution">
    <text evidence="2">The sequence shown here is derived from an EMBL/GenBank/DDBJ whole genome shotgun (WGS) entry which is preliminary data.</text>
</comment>
<evidence type="ECO:0000256" key="1">
    <source>
        <dbReference type="SAM" id="MobiDB-lite"/>
    </source>
</evidence>
<dbReference type="EMBL" id="NMUH01000090">
    <property type="protein sequence ID" value="MQL71199.1"/>
    <property type="molecule type" value="Genomic_DNA"/>
</dbReference>
<proteinExistence type="predicted"/>
<evidence type="ECO:0000313" key="2">
    <source>
        <dbReference type="EMBL" id="MQL71199.1"/>
    </source>
</evidence>
<name>A0A843TS29_COLES</name>
<dbReference type="Proteomes" id="UP000652761">
    <property type="component" value="Unassembled WGS sequence"/>
</dbReference>
<sequence>MASRVFWRDHLSPTPASPPSPTQPEEVAPLPSRRYRLAAAGGGRCRWRRNFPTDQATLNSRLENLLKAFAASPQSSIQKPVTFSVVHKETVIFLHFIR</sequence>
<keyword evidence="3" id="KW-1185">Reference proteome</keyword>
<accession>A0A843TS29</accession>
<evidence type="ECO:0000313" key="3">
    <source>
        <dbReference type="Proteomes" id="UP000652761"/>
    </source>
</evidence>
<gene>
    <name evidence="2" type="ORF">Taro_003505</name>
</gene>
<feature type="region of interest" description="Disordered" evidence="1">
    <location>
        <begin position="1"/>
        <end position="31"/>
    </location>
</feature>
<feature type="compositionally biased region" description="Basic and acidic residues" evidence="1">
    <location>
        <begin position="1"/>
        <end position="11"/>
    </location>
</feature>
<organism evidence="2 3">
    <name type="scientific">Colocasia esculenta</name>
    <name type="common">Wild taro</name>
    <name type="synonym">Arum esculentum</name>
    <dbReference type="NCBI Taxonomy" id="4460"/>
    <lineage>
        <taxon>Eukaryota</taxon>
        <taxon>Viridiplantae</taxon>
        <taxon>Streptophyta</taxon>
        <taxon>Embryophyta</taxon>
        <taxon>Tracheophyta</taxon>
        <taxon>Spermatophyta</taxon>
        <taxon>Magnoliopsida</taxon>
        <taxon>Liliopsida</taxon>
        <taxon>Araceae</taxon>
        <taxon>Aroideae</taxon>
        <taxon>Colocasieae</taxon>
        <taxon>Colocasia</taxon>
    </lineage>
</organism>